<dbReference type="EMBL" id="CAMXCT020003579">
    <property type="protein sequence ID" value="CAL1158585.1"/>
    <property type="molecule type" value="Genomic_DNA"/>
</dbReference>
<reference evidence="4" key="2">
    <citation type="submission" date="2024-04" db="EMBL/GenBank/DDBJ databases">
        <authorList>
            <person name="Chen Y."/>
            <person name="Shah S."/>
            <person name="Dougan E. K."/>
            <person name="Thang M."/>
            <person name="Chan C."/>
        </authorList>
    </citation>
    <scope>NUCLEOTIDE SEQUENCE [LARGE SCALE GENOMIC DNA]</scope>
</reference>
<feature type="transmembrane region" description="Helical" evidence="2">
    <location>
        <begin position="438"/>
        <end position="466"/>
    </location>
</feature>
<evidence type="ECO:0000256" key="2">
    <source>
        <dbReference type="SAM" id="Phobius"/>
    </source>
</evidence>
<keyword evidence="2" id="KW-0812">Transmembrane</keyword>
<feature type="transmembrane region" description="Helical" evidence="2">
    <location>
        <begin position="521"/>
        <end position="543"/>
    </location>
</feature>
<dbReference type="OrthoDB" id="432377at2759"/>
<feature type="compositionally biased region" description="Polar residues" evidence="1">
    <location>
        <begin position="1"/>
        <end position="10"/>
    </location>
</feature>
<feature type="transmembrane region" description="Helical" evidence="2">
    <location>
        <begin position="404"/>
        <end position="426"/>
    </location>
</feature>
<gene>
    <name evidence="3" type="ORF">C1SCF055_LOCUS30954</name>
</gene>
<feature type="transmembrane region" description="Helical" evidence="2">
    <location>
        <begin position="232"/>
        <end position="255"/>
    </location>
</feature>
<reference evidence="3" key="1">
    <citation type="submission" date="2022-10" db="EMBL/GenBank/DDBJ databases">
        <authorList>
            <person name="Chen Y."/>
            <person name="Dougan E. K."/>
            <person name="Chan C."/>
            <person name="Rhodes N."/>
            <person name="Thang M."/>
        </authorList>
    </citation>
    <scope>NUCLEOTIDE SEQUENCE</scope>
</reference>
<evidence type="ECO:0000313" key="3">
    <source>
        <dbReference type="EMBL" id="CAI4005210.1"/>
    </source>
</evidence>
<keyword evidence="2" id="KW-0472">Membrane</keyword>
<dbReference type="AlphaFoldDB" id="A0A9P1D7I0"/>
<accession>A0A9P1D7I0</accession>
<evidence type="ECO:0000313" key="4">
    <source>
        <dbReference type="EMBL" id="CAL1158585.1"/>
    </source>
</evidence>
<evidence type="ECO:0000313" key="5">
    <source>
        <dbReference type="EMBL" id="CAL4792522.1"/>
    </source>
</evidence>
<name>A0A9P1D7I0_9DINO</name>
<evidence type="ECO:0000313" key="6">
    <source>
        <dbReference type="Proteomes" id="UP001152797"/>
    </source>
</evidence>
<keyword evidence="2" id="KW-1133">Transmembrane helix</keyword>
<keyword evidence="6" id="KW-1185">Reference proteome</keyword>
<organism evidence="3">
    <name type="scientific">Cladocopium goreaui</name>
    <dbReference type="NCBI Taxonomy" id="2562237"/>
    <lineage>
        <taxon>Eukaryota</taxon>
        <taxon>Sar</taxon>
        <taxon>Alveolata</taxon>
        <taxon>Dinophyceae</taxon>
        <taxon>Suessiales</taxon>
        <taxon>Symbiodiniaceae</taxon>
        <taxon>Cladocopium</taxon>
    </lineage>
</organism>
<feature type="region of interest" description="Disordered" evidence="1">
    <location>
        <begin position="1"/>
        <end position="24"/>
    </location>
</feature>
<evidence type="ECO:0000256" key="1">
    <source>
        <dbReference type="SAM" id="MobiDB-lite"/>
    </source>
</evidence>
<feature type="region of interest" description="Disordered" evidence="1">
    <location>
        <begin position="282"/>
        <end position="321"/>
    </location>
</feature>
<sequence length="605" mass="68160">MKESYTTLAQEENPEGHEEDEEDRKKITQIRLKSNPTVSRCKRCFLAVIRALIFVSATSALLYLQIWWATEYAWYETPANVTGTLNHTSIISSIEENCLVDESVVDLWAKDLAKERTLIAEVHPNSPSPLPVMTWYVSEEVYRNRDGWIPLLSFSARLAKPARVDLLVEQDLNEGEYLKLLEDAFRRNNFLVEEEDLIWTGNYLVGHWHTSHQGMLWNSILGWQYYKPSKEWQFLTAVAFVIMMVSCSTILKFLIREAQTDWGDACQVWITQNDNLWEVAKQKGKKPIKPDTKKIQEKAHPEKAPPKRLVPKDEEKGEASGSVAKKKVVAAEPVEPVEVDVNWEERLCLCSPFFVLDNTLADAYSCEEQVLWAVASAVVHSLTFSICPALPCIACHFMKAWVPLFHFLMGAYGLAVIPLGLSYYFALSHGKLNLTFALLQIFVMTCWVVASVVYIISSLIYLAAVASIDSKLIVDALIPLATVFAYATIVISRLKALQRHYIAAAEGKATKGFLMYETHRLGFSTSAIIVLAIEGVASLFGLFLIQLAIRNMYAGSTLVTNNLVQAAVLPTYALINAMLNLKNEKLHDARGDIQEDLVNTIKEIF</sequence>
<feature type="transmembrane region" description="Helical" evidence="2">
    <location>
        <begin position="44"/>
        <end position="68"/>
    </location>
</feature>
<feature type="transmembrane region" description="Helical" evidence="2">
    <location>
        <begin position="472"/>
        <end position="491"/>
    </location>
</feature>
<dbReference type="EMBL" id="CAMXCT030003579">
    <property type="protein sequence ID" value="CAL4792522.1"/>
    <property type="molecule type" value="Genomic_DNA"/>
</dbReference>
<dbReference type="EMBL" id="CAMXCT010003579">
    <property type="protein sequence ID" value="CAI4005210.1"/>
    <property type="molecule type" value="Genomic_DNA"/>
</dbReference>
<comment type="caution">
    <text evidence="3">The sequence shown here is derived from an EMBL/GenBank/DDBJ whole genome shotgun (WGS) entry which is preliminary data.</text>
</comment>
<protein>
    <submittedName>
        <fullName evidence="5">Kynurenine 3-monooxygenase</fullName>
    </submittedName>
</protein>
<proteinExistence type="predicted"/>
<dbReference type="Proteomes" id="UP001152797">
    <property type="component" value="Unassembled WGS sequence"/>
</dbReference>
<feature type="compositionally biased region" description="Basic and acidic residues" evidence="1">
    <location>
        <begin position="288"/>
        <end position="318"/>
    </location>
</feature>